<evidence type="ECO:0000256" key="2">
    <source>
        <dbReference type="ARBA" id="ARBA00022729"/>
    </source>
</evidence>
<evidence type="ECO:0008006" key="6">
    <source>
        <dbReference type="Google" id="ProtNLM"/>
    </source>
</evidence>
<evidence type="ECO:0000313" key="4">
    <source>
        <dbReference type="EMBL" id="ADN74386.1"/>
    </source>
</evidence>
<comment type="similarity">
    <text evidence="1">Belongs to the UPF0319 family.</text>
</comment>
<dbReference type="EMBL" id="CP002209">
    <property type="protein sequence ID" value="ADN74386.1"/>
    <property type="molecule type" value="Genomic_DNA"/>
</dbReference>
<dbReference type="AlphaFoldDB" id="E1SKZ2"/>
<dbReference type="Pfam" id="PF09829">
    <property type="entry name" value="DUF2057"/>
    <property type="match status" value="1"/>
</dbReference>
<keyword evidence="2 3" id="KW-0732">Signal</keyword>
<gene>
    <name evidence="4" type="ordered locus">Fbal_0172</name>
</gene>
<accession>E1SKZ2</accession>
<dbReference type="eggNOG" id="COG3110">
    <property type="taxonomic scope" value="Bacteria"/>
</dbReference>
<keyword evidence="5" id="KW-1185">Reference proteome</keyword>
<dbReference type="HOGENOM" id="CLU_133824_0_0_6"/>
<reference evidence="4 5" key="1">
    <citation type="journal article" date="2010" name="Stand. Genomic Sci.">
        <title>Complete genome sequence of Ferrimonas balearica type strain (PAT).</title>
        <authorList>
            <person name="Nolan M."/>
            <person name="Sikorski J."/>
            <person name="Davenport K."/>
            <person name="Lucas S."/>
            <person name="Glavina Del Rio T."/>
            <person name="Tice H."/>
            <person name="Cheng J."/>
            <person name="Goodwin L."/>
            <person name="Pitluck S."/>
            <person name="Liolios K."/>
            <person name="Ivanova N."/>
            <person name="Mavromatis K."/>
            <person name="Ovchinnikova G."/>
            <person name="Pati A."/>
            <person name="Chen A."/>
            <person name="Palaniappan K."/>
            <person name="Land M."/>
            <person name="Hauser L."/>
            <person name="Chang Y."/>
            <person name="Jeffries C."/>
            <person name="Tapia R."/>
            <person name="Brettin T."/>
            <person name="Detter J."/>
            <person name="Han C."/>
            <person name="Yasawong M."/>
            <person name="Rohde M."/>
            <person name="Tindall B."/>
            <person name="Goker M."/>
            <person name="Woyke T."/>
            <person name="Bristow J."/>
            <person name="Eisen J."/>
            <person name="Markowitz V."/>
            <person name="Hugenholtz P."/>
            <person name="Kyrpides N."/>
            <person name="Klenk H."/>
            <person name="Lapidus A."/>
        </authorList>
    </citation>
    <scope>NUCLEOTIDE SEQUENCE [LARGE SCALE GENOMIC DNA]</scope>
    <source>
        <strain evidence="5">DSM 9799 / CCM 4581 / KCTC 23876 / PAT</strain>
    </source>
</reference>
<proteinExistence type="inferred from homology"/>
<dbReference type="GeneID" id="67180411"/>
<protein>
    <recommendedName>
        <fullName evidence="6">DUF2057 domain-containing protein</fullName>
    </recommendedName>
</protein>
<dbReference type="InterPro" id="IPR018635">
    <property type="entry name" value="UPF0319"/>
</dbReference>
<evidence type="ECO:0000256" key="3">
    <source>
        <dbReference type="SAM" id="SignalP"/>
    </source>
</evidence>
<dbReference type="KEGG" id="fbl:Fbal_0172"/>
<dbReference type="Proteomes" id="UP000006683">
    <property type="component" value="Chromosome"/>
</dbReference>
<name>E1SKZ2_FERBD</name>
<dbReference type="STRING" id="550540.Fbal_0172"/>
<evidence type="ECO:0000256" key="1">
    <source>
        <dbReference type="ARBA" id="ARBA00008490"/>
    </source>
</evidence>
<evidence type="ECO:0000313" key="5">
    <source>
        <dbReference type="Proteomes" id="UP000006683"/>
    </source>
</evidence>
<dbReference type="RefSeq" id="WP_013343692.1">
    <property type="nucleotide sequence ID" value="NC_014541.1"/>
</dbReference>
<feature type="signal peptide" evidence="3">
    <location>
        <begin position="1"/>
        <end position="20"/>
    </location>
</feature>
<feature type="chain" id="PRO_5003151297" description="DUF2057 domain-containing protein" evidence="3">
    <location>
        <begin position="21"/>
        <end position="142"/>
    </location>
</feature>
<sequence>MKTLTAIAATLTLFASLSQAAEIQLDRNLTLLSHNGEAHTQYGGELDLAAGKQVLELRYNAIFQLSAEDHESVLSPAFYLVFDASDEGQYQLSWPEVNTLSDAKKRAAEPVVTLSNAEGDAIPFELQSHDQLIYQLLLSQTR</sequence>
<organism evidence="4 5">
    <name type="scientific">Ferrimonas balearica (strain DSM 9799 / CCM 4581 / KCTC 23876 / PAT)</name>
    <dbReference type="NCBI Taxonomy" id="550540"/>
    <lineage>
        <taxon>Bacteria</taxon>
        <taxon>Pseudomonadati</taxon>
        <taxon>Pseudomonadota</taxon>
        <taxon>Gammaproteobacteria</taxon>
        <taxon>Alteromonadales</taxon>
        <taxon>Ferrimonadaceae</taxon>
        <taxon>Ferrimonas</taxon>
    </lineage>
</organism>
<dbReference type="PANTHER" id="PTHR38108:SF1">
    <property type="entry name" value="UPF0319 PROTEIN YCCT"/>
    <property type="match status" value="1"/>
</dbReference>
<dbReference type="OrthoDB" id="6402633at2"/>
<dbReference type="PANTHER" id="PTHR38108">
    <property type="entry name" value="UPF0319 PROTEIN YCCT"/>
    <property type="match status" value="1"/>
</dbReference>